<name>D1AUW7_STRM9</name>
<sequence length="1284" mass="146072">MIIMNYKYKLLLILILTGKIGVSNLARHDIDWENYEDFAMNRGKYAIGRTKVIVYKKDGKKFGVIEQPIPNFDSVVDTGNFALWGDSQILSSAYHVTPHSKLTFSKRHFRNDVELYEGYQKLTLDQKNDKFSEDIFVDHRQKIERDYTLIRTDKVAFDAYIQEGITEEQWKKIKSDDLVARVGRGGNKVAIDYGVEHDPDKEKHFAGGLNKVDYKYDRGIGRYIQLNLYKEYEKTPIDSGTKPGDSGSPLFWWDKEQKKWFMAASHSQGAFILGYGKWSRLLNLSYAYDNFKKALTDEEITTETEVKFKDGKLNVSGKDREFKTKESIDIVKCNNTTKNQIFNKKDLKITVEGKTNTHAARLEFKQDATIEGSGSLQTAGFVVHKDATLTYKLHFGEKNIIRKIGEGKLIIKSKTRNYGELNLGGGETVLENEEGVAASVIRLAQGAKLTITRANQIGDNNVVFAHRGGTLNLNGTNLEFKDIYHRDKDARIVNDKEDNEEEKESRSKKEESKSNKSTFTFKPRSGERVFLGSFKGNLDLVYNPDKDDSKWSIRSEDSNIKGDFNINKGHVTIEGDRVIHGSGDTFTESTDFYEDEYKEAKFKSKTINVKDKSTLTIGRATEVEATINVEKGGALKLNLLGKVVDRPTPYEGAKTEEQINKTVIKGNVEFKSNDTNSENSSTSITNFESKVENNHTAVIESELKGEIKGIKEGKGLLYLSHEDNSSLKGTLEVKEGKLKVKKASTLGNSKVNIKKDAVFEVEENKDLKDILDKLKEDSEGVLNLNGDISKIDDKYKDFSKLYLGATKDININEISNKIETLNLDPSNITMNLKGIDKATKLSKVNIGNGKNKGTVNITNEDNNKINADFTINKDSTVNFLNDIQVKKIDNSGNIVVKDSNLKIDEYKSNGGKFNIHLNEMNKKLLEIEKSDKDVDATLDIKQDLIDKIVDYREKLNIAKIKEHKLNVLNLNKYDSVYELGVEKGEDNIYRLYSTVKGDVISNFSIFNELDLINNINDESKYRNLIEASYLNYNKIDKNNLKIEDTEYSNRLHSNGVEINIETVKNIGAVKLSSRFNFNILFNKLKTDVKDKPIIEKNFVSINSIPKLGIKYGLFDINFGLGLNTIVINDEKEKNTLIYLNNSLNIGLNPNFKINDNISIRYLNRAGYNLTPMISETLSKNERNSYTIKHNKPITFFYETGVKLESKYVDFFTKANMGYNLSSYEISSKGKKKENEFKDDWRINIRSGFEFKPTENIFINLDFDANVYQKSYGKYIFKAGIGYNW</sequence>
<keyword evidence="13" id="KW-1185">Reference proteome</keyword>
<evidence type="ECO:0000256" key="4">
    <source>
        <dbReference type="ARBA" id="ARBA00022452"/>
    </source>
</evidence>
<accession>D1AUW7</accession>
<dbReference type="SUPFAM" id="SSF51126">
    <property type="entry name" value="Pectin lyase-like"/>
    <property type="match status" value="1"/>
</dbReference>
<evidence type="ECO:0000313" key="12">
    <source>
        <dbReference type="EMBL" id="ACZ01527.1"/>
    </source>
</evidence>
<feature type="domain" description="Peptidase S6" evidence="11">
    <location>
        <begin position="24"/>
        <end position="291"/>
    </location>
</feature>
<evidence type="ECO:0000256" key="9">
    <source>
        <dbReference type="ARBA" id="ARBA00023237"/>
    </source>
</evidence>
<dbReference type="GO" id="GO:0006508">
    <property type="term" value="P:proteolysis"/>
    <property type="evidence" value="ECO:0007669"/>
    <property type="project" value="InterPro"/>
</dbReference>
<evidence type="ECO:0000256" key="6">
    <source>
        <dbReference type="ARBA" id="ARBA00022692"/>
    </source>
</evidence>
<evidence type="ECO:0000256" key="1">
    <source>
        <dbReference type="ARBA" id="ARBA00004196"/>
    </source>
</evidence>
<evidence type="ECO:0000313" key="13">
    <source>
        <dbReference type="Proteomes" id="UP000002072"/>
    </source>
</evidence>
<keyword evidence="8" id="KW-0472">Membrane</keyword>
<protein>
    <submittedName>
        <fullName evidence="12">Peptidase S6 IgA endopeptidase</fullName>
    </submittedName>
</protein>
<evidence type="ECO:0000256" key="7">
    <source>
        <dbReference type="ARBA" id="ARBA00022729"/>
    </source>
</evidence>
<gene>
    <name evidence="12" type="ordered locus">Smon_1064</name>
</gene>
<dbReference type="PROSITE" id="PS51691">
    <property type="entry name" value="PEPTIDASE_S6"/>
    <property type="match status" value="1"/>
</dbReference>
<dbReference type="PRINTS" id="PR00921">
    <property type="entry name" value="IGASERPTASE"/>
</dbReference>
<dbReference type="Gene3D" id="2.40.10.120">
    <property type="match status" value="1"/>
</dbReference>
<dbReference type="Proteomes" id="UP000002072">
    <property type="component" value="Chromosome"/>
</dbReference>
<keyword evidence="5" id="KW-0964">Secreted</keyword>
<dbReference type="GO" id="GO:0005576">
    <property type="term" value="C:extracellular region"/>
    <property type="evidence" value="ECO:0007669"/>
    <property type="project" value="UniProtKB-SubCell"/>
</dbReference>
<dbReference type="InterPro" id="IPR057393">
    <property type="entry name" value="PIC_HAP1_IgA0_b-sol2"/>
</dbReference>
<dbReference type="InterPro" id="IPR030396">
    <property type="entry name" value="Peptidase_S6_dom"/>
</dbReference>
<dbReference type="EMBL" id="CP001779">
    <property type="protein sequence ID" value="ACZ01527.1"/>
    <property type="molecule type" value="Genomic_DNA"/>
</dbReference>
<feature type="compositionally biased region" description="Basic and acidic residues" evidence="10">
    <location>
        <begin position="503"/>
        <end position="514"/>
    </location>
</feature>
<evidence type="ECO:0000256" key="3">
    <source>
        <dbReference type="ARBA" id="ARBA00004613"/>
    </source>
</evidence>
<keyword evidence="6" id="KW-0812">Transmembrane</keyword>
<evidence type="ECO:0000256" key="10">
    <source>
        <dbReference type="SAM" id="MobiDB-lite"/>
    </source>
</evidence>
<proteinExistence type="predicted"/>
<dbReference type="InterPro" id="IPR012332">
    <property type="entry name" value="Autotransporter_pectin_lyase_C"/>
</dbReference>
<dbReference type="InterPro" id="IPR011050">
    <property type="entry name" value="Pectin_lyase_fold/virulence"/>
</dbReference>
<evidence type="ECO:0000256" key="5">
    <source>
        <dbReference type="ARBA" id="ARBA00022525"/>
    </source>
</evidence>
<keyword evidence="4" id="KW-1134">Transmembrane beta strand</keyword>
<keyword evidence="7" id="KW-0732">Signal</keyword>
<evidence type="ECO:0000259" key="11">
    <source>
        <dbReference type="PROSITE" id="PS51691"/>
    </source>
</evidence>
<evidence type="ECO:0000256" key="2">
    <source>
        <dbReference type="ARBA" id="ARBA00004442"/>
    </source>
</evidence>
<dbReference type="GO" id="GO:0009279">
    <property type="term" value="C:cell outer membrane"/>
    <property type="evidence" value="ECO:0007669"/>
    <property type="project" value="UniProtKB-SubCell"/>
</dbReference>
<dbReference type="Pfam" id="PF02395">
    <property type="entry name" value="Peptidase_S6"/>
    <property type="match status" value="1"/>
</dbReference>
<dbReference type="Gene3D" id="2.160.20.20">
    <property type="match status" value="1"/>
</dbReference>
<comment type="subcellular location">
    <subcellularLocation>
        <location evidence="1">Cell envelope</location>
    </subcellularLocation>
    <subcellularLocation>
        <location evidence="2">Cell outer membrane</location>
    </subcellularLocation>
    <subcellularLocation>
        <location evidence="3">Secreted</location>
    </subcellularLocation>
</comment>
<dbReference type="KEGG" id="smf:Smon_1064"/>
<dbReference type="InterPro" id="IPR000710">
    <property type="entry name" value="Peptidase_S6"/>
</dbReference>
<keyword evidence="9" id="KW-0998">Cell outer membrane</keyword>
<evidence type="ECO:0000256" key="8">
    <source>
        <dbReference type="ARBA" id="ARBA00023136"/>
    </source>
</evidence>
<reference evidence="12 13" key="1">
    <citation type="journal article" date="2009" name="Stand. Genomic Sci.">
        <title>Complete genome sequence of Streptobacillus moniliformis type strain (9901T).</title>
        <authorList>
            <person name="Nolan M."/>
            <person name="Gronow S."/>
            <person name="Lapidus A."/>
            <person name="Ivanova N."/>
            <person name="Copeland A."/>
            <person name="Lucas S."/>
            <person name="Del Rio T.G."/>
            <person name="Chen F."/>
            <person name="Tice H."/>
            <person name="Pitluck S."/>
            <person name="Cheng J.F."/>
            <person name="Sims D."/>
            <person name="Meincke L."/>
            <person name="Bruce D."/>
            <person name="Goodwin L."/>
            <person name="Brettin T."/>
            <person name="Han C."/>
            <person name="Detter J.C."/>
            <person name="Ovchinikova G."/>
            <person name="Pati A."/>
            <person name="Mavromatis K."/>
            <person name="Mikhailova N."/>
            <person name="Chen A."/>
            <person name="Palaniappan K."/>
            <person name="Land M."/>
            <person name="Hauser L."/>
            <person name="Chang Y.J."/>
            <person name="Jeffries C.D."/>
            <person name="Rohde M."/>
            <person name="Sproer C."/>
            <person name="Goker M."/>
            <person name="Bristow J."/>
            <person name="Eisen J.A."/>
            <person name="Markowitz V."/>
            <person name="Hugenholtz P."/>
            <person name="Kyrpides N.C."/>
            <person name="Klenk H.P."/>
            <person name="Chain P."/>
        </authorList>
    </citation>
    <scope>NUCLEOTIDE SEQUENCE [LARGE SCALE GENOMIC DNA]</scope>
    <source>
        <strain evidence="13">ATCC 14647 / DSM 12112 / NCTC 10651 / 9901</strain>
    </source>
</reference>
<dbReference type="GO" id="GO:0004252">
    <property type="term" value="F:serine-type endopeptidase activity"/>
    <property type="evidence" value="ECO:0007669"/>
    <property type="project" value="InterPro"/>
</dbReference>
<dbReference type="eggNOG" id="COG1511">
    <property type="taxonomic scope" value="Bacteria"/>
</dbReference>
<dbReference type="STRING" id="519441.Smon_1064"/>
<dbReference type="HOGENOM" id="CLU_265634_0_0_0"/>
<dbReference type="Pfam" id="PF24078">
    <property type="entry name" value="Beta-sol_PIC_HAP1_IgA0_2nd"/>
    <property type="match status" value="1"/>
</dbReference>
<feature type="region of interest" description="Disordered" evidence="10">
    <location>
        <begin position="494"/>
        <end position="520"/>
    </location>
</feature>
<organism evidence="12 13">
    <name type="scientific">Streptobacillus moniliformis (strain ATCC 14647 / DSM 12112 / NCTC 10651 / 9901)</name>
    <dbReference type="NCBI Taxonomy" id="519441"/>
    <lineage>
        <taxon>Bacteria</taxon>
        <taxon>Fusobacteriati</taxon>
        <taxon>Fusobacteriota</taxon>
        <taxon>Fusobacteriia</taxon>
        <taxon>Fusobacteriales</taxon>
        <taxon>Leptotrichiaceae</taxon>
        <taxon>Streptobacillus</taxon>
    </lineage>
</organism>